<dbReference type="Proteomes" id="UP000018896">
    <property type="component" value="Unassembled WGS sequence"/>
</dbReference>
<dbReference type="NCBIfam" id="TIGR02669">
    <property type="entry name" value="SpoIID_LytB"/>
    <property type="match status" value="1"/>
</dbReference>
<dbReference type="EMBL" id="BAUV01000085">
    <property type="protein sequence ID" value="GAE37556.1"/>
    <property type="molecule type" value="Genomic_DNA"/>
</dbReference>
<dbReference type="RefSeq" id="WP_081734293.1">
    <property type="nucleotide sequence ID" value="NZ_BAUV01000085.1"/>
</dbReference>
<proteinExistence type="predicted"/>
<protein>
    <submittedName>
        <fullName evidence="3">Stage II sporulation protein D</fullName>
    </submittedName>
</protein>
<dbReference type="PANTHER" id="PTHR30032">
    <property type="entry name" value="N-ACETYLMURAMOYL-L-ALANINE AMIDASE-RELATED"/>
    <property type="match status" value="1"/>
</dbReference>
<evidence type="ECO:0000259" key="2">
    <source>
        <dbReference type="Pfam" id="PF08486"/>
    </source>
</evidence>
<dbReference type="PANTHER" id="PTHR30032:SF4">
    <property type="entry name" value="AMIDASE ENHANCER"/>
    <property type="match status" value="1"/>
</dbReference>
<dbReference type="Pfam" id="PF08486">
    <property type="entry name" value="SpoIID"/>
    <property type="match status" value="1"/>
</dbReference>
<comment type="caution">
    <text evidence="3">The sequence shown here is derived from an EMBL/GenBank/DDBJ whole genome shotgun (WGS) entry which is preliminary data.</text>
</comment>
<dbReference type="InterPro" id="IPR013693">
    <property type="entry name" value="SpoIID/LytB_N"/>
</dbReference>
<sequence>MQSENDLFKRIKKSPDLNPRDEFVIEAKRNLLQKARKLHYKKKFKGFSLYFVSIASFITFVILGLNVISNDNSQNFSGANNDSKVVNVGDEETLQEEDIIISVFREESEQVEEVPLEKYIIGVVAAEMDPTFEIEALKAQALLARTYIIRHILNSGVISLPEDAMVTDAIFHQIYRNQEELKTIWGTDFEMYMKKVEEAVLSTQGQILTFNNEPIQAAFFSTSNGYTENPEDYWGIKAPYLKSVESSWDQSSPRFRSSKTISIEEFEKALGIVLPGDGSIGEISERTESGRVAKVVIEGKEFSGRHIREKLELESSDFNWEQQGEQITIETKGYGHGVGMSQDGANGMALEGKNYKEIVNHYYSGIEIEKVNNFLTQILPLIE</sequence>
<dbReference type="GO" id="GO:0030435">
    <property type="term" value="P:sporulation resulting in formation of a cellular spore"/>
    <property type="evidence" value="ECO:0007669"/>
    <property type="project" value="InterPro"/>
</dbReference>
<keyword evidence="1" id="KW-0472">Membrane</keyword>
<evidence type="ECO:0000313" key="3">
    <source>
        <dbReference type="EMBL" id="GAE37556.1"/>
    </source>
</evidence>
<keyword evidence="1" id="KW-0812">Transmembrane</keyword>
<feature type="domain" description="Sporulation stage II protein D amidase enhancer LytB N-terminal" evidence="2">
    <location>
        <begin position="107"/>
        <end position="210"/>
    </location>
</feature>
<organism evidence="3 4">
    <name type="scientific">Halalkalibacter akibai (strain ATCC 43226 / DSM 21942 / CIP 109018 / JCM 9157 / 1139)</name>
    <name type="common">Bacillus akibai</name>
    <dbReference type="NCBI Taxonomy" id="1236973"/>
    <lineage>
        <taxon>Bacteria</taxon>
        <taxon>Bacillati</taxon>
        <taxon>Bacillota</taxon>
        <taxon>Bacilli</taxon>
        <taxon>Bacillales</taxon>
        <taxon>Bacillaceae</taxon>
        <taxon>Halalkalibacter</taxon>
    </lineage>
</organism>
<dbReference type="NCBIfam" id="TIGR02870">
    <property type="entry name" value="spore_II_D"/>
    <property type="match status" value="1"/>
</dbReference>
<dbReference type="InterPro" id="IPR013486">
    <property type="entry name" value="SpoIID/LytB"/>
</dbReference>
<dbReference type="GO" id="GO:0030288">
    <property type="term" value="C:outer membrane-bounded periplasmic space"/>
    <property type="evidence" value="ECO:0007669"/>
    <property type="project" value="TreeGrafter"/>
</dbReference>
<reference evidence="3 4" key="1">
    <citation type="journal article" date="2014" name="Genome Announc.">
        <title>Draft Genome Sequences of Three Alkaliphilic Bacillus Strains, Bacillus wakoensis JCM 9140T, Bacillus akibai JCM 9157T, and Bacillus hemicellulosilyticus JCM 9152T.</title>
        <authorList>
            <person name="Yuki M."/>
            <person name="Oshima K."/>
            <person name="Suda W."/>
            <person name="Oshida Y."/>
            <person name="Kitamura K."/>
            <person name="Iida T."/>
            <person name="Hattori M."/>
            <person name="Ohkuma M."/>
        </authorList>
    </citation>
    <scope>NUCLEOTIDE SEQUENCE [LARGE SCALE GENOMIC DNA]</scope>
    <source>
        <strain evidence="3 4">JCM 9157</strain>
    </source>
</reference>
<dbReference type="InterPro" id="IPR014225">
    <property type="entry name" value="Spore_II_D_firmicutes"/>
</dbReference>
<gene>
    <name evidence="3" type="ORF">JCM9157_4866</name>
</gene>
<name>W4QZQ6_HALA3</name>
<evidence type="ECO:0000313" key="4">
    <source>
        <dbReference type="Proteomes" id="UP000018896"/>
    </source>
</evidence>
<keyword evidence="1" id="KW-1133">Transmembrane helix</keyword>
<dbReference type="OrthoDB" id="9794671at2"/>
<keyword evidence="4" id="KW-1185">Reference proteome</keyword>
<dbReference type="STRING" id="1236973.JCM9157_4866"/>
<dbReference type="AlphaFoldDB" id="W4QZQ6"/>
<accession>W4QZQ6</accession>
<dbReference type="InterPro" id="IPR051922">
    <property type="entry name" value="Bact_Sporulation_Assoc"/>
</dbReference>
<feature type="transmembrane region" description="Helical" evidence="1">
    <location>
        <begin position="47"/>
        <end position="68"/>
    </location>
</feature>
<evidence type="ECO:0000256" key="1">
    <source>
        <dbReference type="SAM" id="Phobius"/>
    </source>
</evidence>
<dbReference type="eggNOG" id="COG2385">
    <property type="taxonomic scope" value="Bacteria"/>
</dbReference>